<reference evidence="1" key="2">
    <citation type="journal article" date="2022" name="Microbiol. Resour. Announc.">
        <title>Metagenome Sequencing to Explore Phylogenomics of Terrestrial Cyanobacteria.</title>
        <authorList>
            <person name="Ward R.D."/>
            <person name="Stajich J.E."/>
            <person name="Johansen J.R."/>
            <person name="Huntemann M."/>
            <person name="Clum A."/>
            <person name="Foster B."/>
            <person name="Foster B."/>
            <person name="Roux S."/>
            <person name="Palaniappan K."/>
            <person name="Varghese N."/>
            <person name="Mukherjee S."/>
            <person name="Reddy T.B.K."/>
            <person name="Daum C."/>
            <person name="Copeland A."/>
            <person name="Chen I.A."/>
            <person name="Ivanova N.N."/>
            <person name="Kyrpides N.C."/>
            <person name="Shapiro N."/>
            <person name="Eloe-Fadrosh E.A."/>
            <person name="Pietrasiak N."/>
        </authorList>
    </citation>
    <scope>NUCLEOTIDE SEQUENCE</scope>
    <source>
        <strain evidence="1">UHER 2000/2452</strain>
    </source>
</reference>
<dbReference type="EMBL" id="JAHHHD010000019">
    <property type="protein sequence ID" value="MBW4660298.1"/>
    <property type="molecule type" value="Genomic_DNA"/>
</dbReference>
<dbReference type="CDD" id="cd00299">
    <property type="entry name" value="GST_C_family"/>
    <property type="match status" value="1"/>
</dbReference>
<proteinExistence type="predicted"/>
<accession>A0A951QCK9</accession>
<reference evidence="1" key="1">
    <citation type="submission" date="2021-05" db="EMBL/GenBank/DDBJ databases">
        <authorList>
            <person name="Pietrasiak N."/>
            <person name="Ward R."/>
            <person name="Stajich J.E."/>
            <person name="Kurbessoian T."/>
        </authorList>
    </citation>
    <scope>NUCLEOTIDE SEQUENCE</scope>
    <source>
        <strain evidence="1">UHER 2000/2452</strain>
    </source>
</reference>
<name>A0A951QCK9_9CYAN</name>
<dbReference type="InterPro" id="IPR036282">
    <property type="entry name" value="Glutathione-S-Trfase_C_sf"/>
</dbReference>
<sequence length="49" mass="5562">MSIADFYLIPVFVCLSQTPEYDMTIAQAPKLRTWWNAASRLPSVKKVCA</sequence>
<gene>
    <name evidence="1" type="ORF">KME15_16605</name>
</gene>
<evidence type="ECO:0000313" key="2">
    <source>
        <dbReference type="Proteomes" id="UP000757435"/>
    </source>
</evidence>
<protein>
    <submittedName>
        <fullName evidence="1">Glutathione S-transferase domain-containing protein</fullName>
    </submittedName>
</protein>
<dbReference type="AlphaFoldDB" id="A0A951QCK9"/>
<dbReference type="Proteomes" id="UP000757435">
    <property type="component" value="Unassembled WGS sequence"/>
</dbReference>
<organism evidence="1 2">
    <name type="scientific">Drouetiella hepatica Uher 2000/2452</name>
    <dbReference type="NCBI Taxonomy" id="904376"/>
    <lineage>
        <taxon>Bacteria</taxon>
        <taxon>Bacillati</taxon>
        <taxon>Cyanobacteriota</taxon>
        <taxon>Cyanophyceae</taxon>
        <taxon>Oculatellales</taxon>
        <taxon>Oculatellaceae</taxon>
        <taxon>Drouetiella</taxon>
    </lineage>
</organism>
<evidence type="ECO:0000313" key="1">
    <source>
        <dbReference type="EMBL" id="MBW4660298.1"/>
    </source>
</evidence>
<dbReference type="SUPFAM" id="SSF47616">
    <property type="entry name" value="GST C-terminal domain-like"/>
    <property type="match status" value="1"/>
</dbReference>
<dbReference type="Gene3D" id="1.20.1050.10">
    <property type="match status" value="1"/>
</dbReference>
<comment type="caution">
    <text evidence="1">The sequence shown here is derived from an EMBL/GenBank/DDBJ whole genome shotgun (WGS) entry which is preliminary data.</text>
</comment>